<evidence type="ECO:0000256" key="2">
    <source>
        <dbReference type="ARBA" id="ARBA00022527"/>
    </source>
</evidence>
<evidence type="ECO:0000256" key="6">
    <source>
        <dbReference type="ARBA" id="ARBA00022777"/>
    </source>
</evidence>
<evidence type="ECO:0000256" key="5">
    <source>
        <dbReference type="ARBA" id="ARBA00022741"/>
    </source>
</evidence>
<evidence type="ECO:0000256" key="1">
    <source>
        <dbReference type="ARBA" id="ARBA00004167"/>
    </source>
</evidence>
<evidence type="ECO:0000256" key="3">
    <source>
        <dbReference type="ARBA" id="ARBA00022679"/>
    </source>
</evidence>
<dbReference type="GO" id="GO:0043235">
    <property type="term" value="C:receptor complex"/>
    <property type="evidence" value="ECO:0007669"/>
    <property type="project" value="TreeGrafter"/>
</dbReference>
<dbReference type="InterPro" id="IPR000333">
    <property type="entry name" value="TGFB_receptor"/>
</dbReference>
<dbReference type="PANTHER" id="PTHR23255:SF72">
    <property type="entry name" value="RECEPTOR PROTEIN SERINE_THREONINE KINASE"/>
    <property type="match status" value="1"/>
</dbReference>
<evidence type="ECO:0000313" key="12">
    <source>
        <dbReference type="WBParaSite" id="Hba_13468"/>
    </source>
</evidence>
<keyword evidence="11" id="KW-1185">Reference proteome</keyword>
<keyword evidence="8" id="KW-1133">Transmembrane helix</keyword>
<evidence type="ECO:0000256" key="7">
    <source>
        <dbReference type="ARBA" id="ARBA00022840"/>
    </source>
</evidence>
<dbReference type="Gene3D" id="1.10.510.10">
    <property type="entry name" value="Transferase(Phosphotransferase) domain 1"/>
    <property type="match status" value="1"/>
</dbReference>
<dbReference type="AlphaFoldDB" id="A0A1I7X7C1"/>
<dbReference type="GO" id="GO:0005524">
    <property type="term" value="F:ATP binding"/>
    <property type="evidence" value="ECO:0007669"/>
    <property type="project" value="UniProtKB-KW"/>
</dbReference>
<keyword evidence="10" id="KW-0675">Receptor</keyword>
<dbReference type="GO" id="GO:0071363">
    <property type="term" value="P:cellular response to growth factor stimulus"/>
    <property type="evidence" value="ECO:0007669"/>
    <property type="project" value="TreeGrafter"/>
</dbReference>
<keyword evidence="3" id="KW-0808">Transferase</keyword>
<accession>A0A1I7X7C1</accession>
<name>A0A1I7X7C1_HETBA</name>
<comment type="subcellular location">
    <subcellularLocation>
        <location evidence="1">Membrane</location>
        <topology evidence="1">Single-pass membrane protein</topology>
    </subcellularLocation>
</comment>
<evidence type="ECO:0000313" key="11">
    <source>
        <dbReference type="Proteomes" id="UP000095283"/>
    </source>
</evidence>
<keyword evidence="9" id="KW-0472">Membrane</keyword>
<protein>
    <submittedName>
        <fullName evidence="12">Uncharacterized protein</fullName>
    </submittedName>
</protein>
<evidence type="ECO:0000256" key="9">
    <source>
        <dbReference type="ARBA" id="ARBA00023136"/>
    </source>
</evidence>
<dbReference type="GO" id="GO:0004675">
    <property type="term" value="F:transmembrane receptor protein serine/threonine kinase activity"/>
    <property type="evidence" value="ECO:0007669"/>
    <property type="project" value="InterPro"/>
</dbReference>
<evidence type="ECO:0000256" key="10">
    <source>
        <dbReference type="ARBA" id="ARBA00023170"/>
    </source>
</evidence>
<evidence type="ECO:0000256" key="8">
    <source>
        <dbReference type="ARBA" id="ARBA00022989"/>
    </source>
</evidence>
<dbReference type="PANTHER" id="PTHR23255">
    <property type="entry name" value="TRANSFORMING GROWTH FACTOR-BETA RECEPTOR TYPE I AND II"/>
    <property type="match status" value="1"/>
</dbReference>
<keyword evidence="7" id="KW-0067">ATP-binding</keyword>
<dbReference type="WBParaSite" id="Hba_13468">
    <property type="protein sequence ID" value="Hba_13468"/>
    <property type="gene ID" value="Hba_13468"/>
</dbReference>
<proteinExistence type="predicted"/>
<reference evidence="12" key="1">
    <citation type="submission" date="2016-11" db="UniProtKB">
        <authorList>
            <consortium name="WormBaseParasite"/>
        </authorList>
    </citation>
    <scope>IDENTIFICATION</scope>
</reference>
<sequence length="96" mass="11152">MSTPEYHSPFSEQVSPRPSVTEMINIVVHQGLRPQIPEPLTLFSPRIVIETELMHDVWLFISDLWESEPEGRTTAACTADRFRETLRKAMQRNSRK</sequence>
<keyword evidence="5" id="KW-0547">Nucleotide-binding</keyword>
<keyword evidence="2" id="KW-0723">Serine/threonine-protein kinase</keyword>
<dbReference type="GO" id="GO:0005886">
    <property type="term" value="C:plasma membrane"/>
    <property type="evidence" value="ECO:0007669"/>
    <property type="project" value="TreeGrafter"/>
</dbReference>
<keyword evidence="6" id="KW-0418">Kinase</keyword>
<keyword evidence="4" id="KW-0812">Transmembrane</keyword>
<organism evidence="11 12">
    <name type="scientific">Heterorhabditis bacteriophora</name>
    <name type="common">Entomopathogenic nematode worm</name>
    <dbReference type="NCBI Taxonomy" id="37862"/>
    <lineage>
        <taxon>Eukaryota</taxon>
        <taxon>Metazoa</taxon>
        <taxon>Ecdysozoa</taxon>
        <taxon>Nematoda</taxon>
        <taxon>Chromadorea</taxon>
        <taxon>Rhabditida</taxon>
        <taxon>Rhabditina</taxon>
        <taxon>Rhabditomorpha</taxon>
        <taxon>Strongyloidea</taxon>
        <taxon>Heterorhabditidae</taxon>
        <taxon>Heterorhabditis</taxon>
    </lineage>
</organism>
<evidence type="ECO:0000256" key="4">
    <source>
        <dbReference type="ARBA" id="ARBA00022692"/>
    </source>
</evidence>
<dbReference type="Proteomes" id="UP000095283">
    <property type="component" value="Unplaced"/>
</dbReference>